<dbReference type="AlphaFoldDB" id="A0A1L7XKN1"/>
<evidence type="ECO:0000313" key="2">
    <source>
        <dbReference type="EMBL" id="CZR65578.1"/>
    </source>
</evidence>
<accession>A0A1L7XKN1</accession>
<name>A0A1L7XKN1_9HELO</name>
<dbReference type="EMBL" id="FJOG01000031">
    <property type="protein sequence ID" value="CZR65578.1"/>
    <property type="molecule type" value="Genomic_DNA"/>
</dbReference>
<evidence type="ECO:0000313" key="3">
    <source>
        <dbReference type="Proteomes" id="UP000184330"/>
    </source>
</evidence>
<organism evidence="2 3">
    <name type="scientific">Phialocephala subalpina</name>
    <dbReference type="NCBI Taxonomy" id="576137"/>
    <lineage>
        <taxon>Eukaryota</taxon>
        <taxon>Fungi</taxon>
        <taxon>Dikarya</taxon>
        <taxon>Ascomycota</taxon>
        <taxon>Pezizomycotina</taxon>
        <taxon>Leotiomycetes</taxon>
        <taxon>Helotiales</taxon>
        <taxon>Mollisiaceae</taxon>
        <taxon>Phialocephala</taxon>
        <taxon>Phialocephala fortinii species complex</taxon>
    </lineage>
</organism>
<feature type="region of interest" description="Disordered" evidence="1">
    <location>
        <begin position="1"/>
        <end position="70"/>
    </location>
</feature>
<dbReference type="OrthoDB" id="10609382at2759"/>
<dbReference type="Proteomes" id="UP000184330">
    <property type="component" value="Unassembled WGS sequence"/>
</dbReference>
<evidence type="ECO:0000256" key="1">
    <source>
        <dbReference type="SAM" id="MobiDB-lite"/>
    </source>
</evidence>
<feature type="compositionally biased region" description="Low complexity" evidence="1">
    <location>
        <begin position="1"/>
        <end position="14"/>
    </location>
</feature>
<reference evidence="2 3" key="1">
    <citation type="submission" date="2016-03" db="EMBL/GenBank/DDBJ databases">
        <authorList>
            <person name="Ploux O."/>
        </authorList>
    </citation>
    <scope>NUCLEOTIDE SEQUENCE [LARGE SCALE GENOMIC DNA]</scope>
    <source>
        <strain evidence="2 3">UAMH 11012</strain>
    </source>
</reference>
<gene>
    <name evidence="2" type="ORF">PAC_15478</name>
</gene>
<proteinExistence type="predicted"/>
<sequence>MPSLSDPTSPSPDIDNLESTLPPNHPDAEYLESDNNVASDETKETKEPKQPELPPVWVNEQNLEGTSEGEKRPSLLVKEVLCQVRAIFVEYVKKVGVRPVSHNLDIAHRVFEGLRKEMVLVRQGGVKPQLQWLRFSVSVWSGIQDIDAPGMFPLS</sequence>
<keyword evidence="3" id="KW-1185">Reference proteome</keyword>
<feature type="compositionally biased region" description="Basic and acidic residues" evidence="1">
    <location>
        <begin position="40"/>
        <end position="50"/>
    </location>
</feature>
<protein>
    <submittedName>
        <fullName evidence="2">Uncharacterized protein</fullName>
    </submittedName>
</protein>